<sequence length="119" mass="13277">MKVGDGNGEGNNDTIDLGHDDDNNGDGEYKRKSDESVERSSSETGSSDELIADPFTLLEMRDKVDKLRNETLDEEAQNDDAQLVSTELPFIGKVLSDEEKAKWLSWPSTMSTFINKKHP</sequence>
<evidence type="ECO:0000313" key="2">
    <source>
        <dbReference type="EMBL" id="CAI9289043.1"/>
    </source>
</evidence>
<proteinExistence type="predicted"/>
<feature type="region of interest" description="Disordered" evidence="1">
    <location>
        <begin position="1"/>
        <end position="55"/>
    </location>
</feature>
<dbReference type="EMBL" id="OX465082">
    <property type="protein sequence ID" value="CAI9289043.1"/>
    <property type="molecule type" value="Genomic_DNA"/>
</dbReference>
<dbReference type="Proteomes" id="UP001177003">
    <property type="component" value="Chromosome 6"/>
</dbReference>
<protein>
    <submittedName>
        <fullName evidence="2">Uncharacterized protein</fullName>
    </submittedName>
</protein>
<keyword evidence="3" id="KW-1185">Reference proteome</keyword>
<evidence type="ECO:0000256" key="1">
    <source>
        <dbReference type="SAM" id="MobiDB-lite"/>
    </source>
</evidence>
<reference evidence="2" key="1">
    <citation type="submission" date="2023-04" db="EMBL/GenBank/DDBJ databases">
        <authorList>
            <person name="Vijverberg K."/>
            <person name="Xiong W."/>
            <person name="Schranz E."/>
        </authorList>
    </citation>
    <scope>NUCLEOTIDE SEQUENCE</scope>
</reference>
<evidence type="ECO:0000313" key="3">
    <source>
        <dbReference type="Proteomes" id="UP001177003"/>
    </source>
</evidence>
<dbReference type="AlphaFoldDB" id="A0AA35ZAQ5"/>
<organism evidence="2 3">
    <name type="scientific">Lactuca saligna</name>
    <name type="common">Willowleaf lettuce</name>
    <dbReference type="NCBI Taxonomy" id="75948"/>
    <lineage>
        <taxon>Eukaryota</taxon>
        <taxon>Viridiplantae</taxon>
        <taxon>Streptophyta</taxon>
        <taxon>Embryophyta</taxon>
        <taxon>Tracheophyta</taxon>
        <taxon>Spermatophyta</taxon>
        <taxon>Magnoliopsida</taxon>
        <taxon>eudicotyledons</taxon>
        <taxon>Gunneridae</taxon>
        <taxon>Pentapetalae</taxon>
        <taxon>asterids</taxon>
        <taxon>campanulids</taxon>
        <taxon>Asterales</taxon>
        <taxon>Asteraceae</taxon>
        <taxon>Cichorioideae</taxon>
        <taxon>Cichorieae</taxon>
        <taxon>Lactucinae</taxon>
        <taxon>Lactuca</taxon>
    </lineage>
</organism>
<gene>
    <name evidence="2" type="ORF">LSALG_LOCUS28305</name>
</gene>
<name>A0AA35ZAQ5_LACSI</name>
<accession>A0AA35ZAQ5</accession>
<feature type="compositionally biased region" description="Basic and acidic residues" evidence="1">
    <location>
        <begin position="16"/>
        <end position="41"/>
    </location>
</feature>